<evidence type="ECO:0000313" key="3">
    <source>
        <dbReference type="EMBL" id="GIZ44415.1"/>
    </source>
</evidence>
<feature type="coiled-coil region" evidence="1">
    <location>
        <begin position="250"/>
        <end position="284"/>
    </location>
</feature>
<dbReference type="GeneID" id="68293188"/>
<evidence type="ECO:0000313" key="4">
    <source>
        <dbReference type="Proteomes" id="UP000825890"/>
    </source>
</evidence>
<dbReference type="EMBL" id="BOLY01000004">
    <property type="protein sequence ID" value="GIZ44415.1"/>
    <property type="molecule type" value="Genomic_DNA"/>
</dbReference>
<evidence type="ECO:0000256" key="1">
    <source>
        <dbReference type="SAM" id="Coils"/>
    </source>
</evidence>
<reference evidence="3 4" key="1">
    <citation type="submission" date="2021-01" db="EMBL/GenBank/DDBJ databases">
        <title>Cercospora kikuchii MAFF 305040 whole genome shotgun sequence.</title>
        <authorList>
            <person name="Kashiwa T."/>
            <person name="Suzuki T."/>
        </authorList>
    </citation>
    <scope>NUCLEOTIDE SEQUENCE [LARGE SCALE GENOMIC DNA]</scope>
    <source>
        <strain evidence="3 4">MAFF 305040</strain>
    </source>
</reference>
<feature type="compositionally biased region" description="Polar residues" evidence="2">
    <location>
        <begin position="16"/>
        <end position="25"/>
    </location>
</feature>
<gene>
    <name evidence="3" type="ORF">CKM354_000761300</name>
</gene>
<sequence length="404" mass="44932">MSSKGSAHDEKRELNNNDNETNAQVPEQRPLGQETLPDREVSPPRTKVEPREEAPSPEGARYKDATRSRNDSESSGEVDWTDAAEFLDETAPEDGAALQVDPTSRDGSEGTDRISHHLRPGTHWFKTPVSLREQLESLVKDHDDRVRAKHLEEMRVNVQNIARDLREDNLERLRALQTSSMAKFVRKTDMDQLAVRMSTEIMGELKGELKGVYIANARQYARPFLEGLFDQASSNWDDTCRQVQAYVGNIRSLVEQNRHVVEENRRLLEENRRLLEENRQLREGSQDATAAYAKADELENFVRNESLPGIVSQFQQLWQQVDALVSRSNGGAEAVEPPHVEQQTQPPNGHGGRGRGRGGGVDNGGRGNRGGRGGGRAALTAARGRPGRGDRGGRQSGRGRGQPS</sequence>
<keyword evidence="1" id="KW-0175">Coiled coil</keyword>
<feature type="region of interest" description="Disordered" evidence="2">
    <location>
        <begin position="328"/>
        <end position="404"/>
    </location>
</feature>
<feature type="compositionally biased region" description="Gly residues" evidence="2">
    <location>
        <begin position="357"/>
        <end position="376"/>
    </location>
</feature>
<name>A0A9P3FJ80_9PEZI</name>
<protein>
    <submittedName>
        <fullName evidence="3">Uncharacterized protein</fullName>
    </submittedName>
</protein>
<comment type="caution">
    <text evidence="3">The sequence shown here is derived from an EMBL/GenBank/DDBJ whole genome shotgun (WGS) entry which is preliminary data.</text>
</comment>
<proteinExistence type="predicted"/>
<keyword evidence="4" id="KW-1185">Reference proteome</keyword>
<dbReference type="AlphaFoldDB" id="A0A9P3FJ80"/>
<feature type="compositionally biased region" description="Basic and acidic residues" evidence="2">
    <location>
        <begin position="1"/>
        <end position="15"/>
    </location>
</feature>
<feature type="region of interest" description="Disordered" evidence="2">
    <location>
        <begin position="1"/>
        <end position="121"/>
    </location>
</feature>
<evidence type="ECO:0000256" key="2">
    <source>
        <dbReference type="SAM" id="MobiDB-lite"/>
    </source>
</evidence>
<feature type="compositionally biased region" description="Basic and acidic residues" evidence="2">
    <location>
        <begin position="36"/>
        <end position="72"/>
    </location>
</feature>
<dbReference type="RefSeq" id="XP_044658902.1">
    <property type="nucleotide sequence ID" value="XM_044802967.1"/>
</dbReference>
<feature type="compositionally biased region" description="Basic and acidic residues" evidence="2">
    <location>
        <begin position="103"/>
        <end position="115"/>
    </location>
</feature>
<accession>A0A9P3FJ80</accession>
<dbReference type="Proteomes" id="UP000825890">
    <property type="component" value="Unassembled WGS sequence"/>
</dbReference>
<organism evidence="3 4">
    <name type="scientific">Cercospora kikuchii</name>
    <dbReference type="NCBI Taxonomy" id="84275"/>
    <lineage>
        <taxon>Eukaryota</taxon>
        <taxon>Fungi</taxon>
        <taxon>Dikarya</taxon>
        <taxon>Ascomycota</taxon>
        <taxon>Pezizomycotina</taxon>
        <taxon>Dothideomycetes</taxon>
        <taxon>Dothideomycetidae</taxon>
        <taxon>Mycosphaerellales</taxon>
        <taxon>Mycosphaerellaceae</taxon>
        <taxon>Cercospora</taxon>
    </lineage>
</organism>
<feature type="compositionally biased region" description="Acidic residues" evidence="2">
    <location>
        <begin position="74"/>
        <end position="92"/>
    </location>
</feature>
<feature type="compositionally biased region" description="Gly residues" evidence="2">
    <location>
        <begin position="394"/>
        <end position="404"/>
    </location>
</feature>